<evidence type="ECO:0000256" key="1">
    <source>
        <dbReference type="ARBA" id="ARBA00022475"/>
    </source>
</evidence>
<feature type="site" description="Important for catalytic activity" evidence="7">
    <location>
        <position position="218"/>
    </location>
</feature>
<dbReference type="EMBL" id="SNYK01000004">
    <property type="protein sequence ID" value="TDQ38536.1"/>
    <property type="molecule type" value="Genomic_DNA"/>
</dbReference>
<dbReference type="RefSeq" id="WP_101496248.1">
    <property type="nucleotide sequence ID" value="NZ_LNJZ01000005.1"/>
</dbReference>
<sequence length="350" mass="39823">MIKALVLTCASFFLAAVLVTGGAYWMYENIEKQPLQLEQDEVLLVNPGDTPRALLQELERREFIQGAVWLRSKWRLQKEVPAVQVGEYALTPGMTLSDLLEKWRTGDMIQHRITLVEGWNFARLRQALAQNDVLEQQVSDWSSERIMQELGYEGVHPEGRFYPDTYQFTRGQSDLDILRQAGKRLHQVLEQEWAQRSDNLPYDTPEQALVMASIIEKETGVASERPAIAGVFVRRLNKRMLLQTDPTVIYGMGDAYQGRITRADLQRPTPYNTYVIAGLPPTPIAMVGRAAIHAALHPEDGDALYFVAKGDGSHQFSRTLQEHNRAVRDYQLKRRADYRSSPAPASRQDD</sequence>
<evidence type="ECO:0000256" key="5">
    <source>
        <dbReference type="ARBA" id="ARBA00023239"/>
    </source>
</evidence>
<proteinExistence type="inferred from homology"/>
<dbReference type="CDD" id="cd08010">
    <property type="entry name" value="MltG_like"/>
    <property type="match status" value="1"/>
</dbReference>
<dbReference type="Pfam" id="PF02618">
    <property type="entry name" value="YceG"/>
    <property type="match status" value="1"/>
</dbReference>
<keyword evidence="5 7" id="KW-0456">Lyase</keyword>
<organism evidence="9 10">
    <name type="scientific">Thiopseudomonas denitrificans</name>
    <dbReference type="NCBI Taxonomy" id="1501432"/>
    <lineage>
        <taxon>Bacteria</taxon>
        <taxon>Pseudomonadati</taxon>
        <taxon>Pseudomonadota</taxon>
        <taxon>Gammaproteobacteria</taxon>
        <taxon>Pseudomonadales</taxon>
        <taxon>Pseudomonadaceae</taxon>
        <taxon>Thiopseudomonas</taxon>
    </lineage>
</organism>
<dbReference type="EC" id="4.2.2.29" evidence="7"/>
<dbReference type="Gene3D" id="3.30.1490.480">
    <property type="entry name" value="Endolytic murein transglycosylase"/>
    <property type="match status" value="1"/>
</dbReference>
<dbReference type="Gene3D" id="3.30.160.60">
    <property type="entry name" value="Classic Zinc Finger"/>
    <property type="match status" value="1"/>
</dbReference>
<reference evidence="9 10" key="1">
    <citation type="submission" date="2019-03" db="EMBL/GenBank/DDBJ databases">
        <title>Genomic Encyclopedia of Type Strains, Phase IV (KMG-IV): sequencing the most valuable type-strain genomes for metagenomic binning, comparative biology and taxonomic classification.</title>
        <authorList>
            <person name="Goeker M."/>
        </authorList>
    </citation>
    <scope>NUCLEOTIDE SEQUENCE [LARGE SCALE GENOMIC DNA]</scope>
    <source>
        <strain evidence="9 10">DSM 28679</strain>
    </source>
</reference>
<dbReference type="GO" id="GO:0008932">
    <property type="term" value="F:lytic endotransglycosylase activity"/>
    <property type="evidence" value="ECO:0007669"/>
    <property type="project" value="UniProtKB-UniRule"/>
</dbReference>
<keyword evidence="4 7" id="KW-0472">Membrane</keyword>
<comment type="catalytic activity">
    <reaction evidence="7">
        <text>a peptidoglycan chain = a peptidoglycan chain with N-acetyl-1,6-anhydromuramyl-[peptide] at the reducing end + a peptidoglycan chain with N-acetylglucosamine at the non-reducing end.</text>
        <dbReference type="EC" id="4.2.2.29"/>
    </reaction>
</comment>
<keyword evidence="7" id="KW-0997">Cell inner membrane</keyword>
<dbReference type="GO" id="GO:0005886">
    <property type="term" value="C:plasma membrane"/>
    <property type="evidence" value="ECO:0007669"/>
    <property type="project" value="UniProtKB-UniRule"/>
</dbReference>
<evidence type="ECO:0000313" key="10">
    <source>
        <dbReference type="Proteomes" id="UP000294575"/>
    </source>
</evidence>
<dbReference type="GO" id="GO:0009252">
    <property type="term" value="P:peptidoglycan biosynthetic process"/>
    <property type="evidence" value="ECO:0007669"/>
    <property type="project" value="UniProtKB-UniRule"/>
</dbReference>
<keyword evidence="10" id="KW-1185">Reference proteome</keyword>
<name>A0A4R6TYW6_9GAMM</name>
<dbReference type="NCBIfam" id="TIGR00247">
    <property type="entry name" value="endolytic transglycosylase MltG"/>
    <property type="match status" value="1"/>
</dbReference>
<gene>
    <name evidence="7" type="primary">mltG</name>
    <name evidence="9" type="ORF">DFQ45_104111</name>
</gene>
<dbReference type="InterPro" id="IPR003770">
    <property type="entry name" value="MLTG-like"/>
</dbReference>
<dbReference type="OrthoDB" id="9814591at2"/>
<keyword evidence="3 7" id="KW-1133">Transmembrane helix</keyword>
<dbReference type="AlphaFoldDB" id="A0A4R6TYW6"/>
<dbReference type="PANTHER" id="PTHR30518">
    <property type="entry name" value="ENDOLYTIC MUREIN TRANSGLYCOSYLASE"/>
    <property type="match status" value="1"/>
</dbReference>
<dbReference type="PANTHER" id="PTHR30518:SF2">
    <property type="entry name" value="ENDOLYTIC MUREIN TRANSGLYCOSYLASE"/>
    <property type="match status" value="1"/>
</dbReference>
<comment type="function">
    <text evidence="7">Functions as a peptidoglycan terminase that cleaves nascent peptidoglycan strands endolytically to terminate their elongation.</text>
</comment>
<evidence type="ECO:0000256" key="7">
    <source>
        <dbReference type="HAMAP-Rule" id="MF_02065"/>
    </source>
</evidence>
<dbReference type="Proteomes" id="UP000294575">
    <property type="component" value="Unassembled WGS sequence"/>
</dbReference>
<evidence type="ECO:0000256" key="3">
    <source>
        <dbReference type="ARBA" id="ARBA00022989"/>
    </source>
</evidence>
<evidence type="ECO:0000256" key="6">
    <source>
        <dbReference type="ARBA" id="ARBA00023316"/>
    </source>
</evidence>
<evidence type="ECO:0000256" key="8">
    <source>
        <dbReference type="SAM" id="MobiDB-lite"/>
    </source>
</evidence>
<comment type="similarity">
    <text evidence="7">Belongs to the transglycosylase MltG family.</text>
</comment>
<keyword evidence="2 7" id="KW-0812">Transmembrane</keyword>
<protein>
    <recommendedName>
        <fullName evidence="7">Endolytic murein transglycosylase</fullName>
        <ecNumber evidence="7">4.2.2.29</ecNumber>
    </recommendedName>
    <alternativeName>
        <fullName evidence="7">Peptidoglycan lytic transglycosylase</fullName>
    </alternativeName>
    <alternativeName>
        <fullName evidence="7">Peptidoglycan polymerization terminase</fullName>
    </alternativeName>
</protein>
<keyword evidence="6 7" id="KW-0961">Cell wall biogenesis/degradation</keyword>
<dbReference type="FunFam" id="3.30.160.60:FF:000242">
    <property type="entry name" value="Endolytic murein transglycosylase"/>
    <property type="match status" value="1"/>
</dbReference>
<evidence type="ECO:0000256" key="2">
    <source>
        <dbReference type="ARBA" id="ARBA00022692"/>
    </source>
</evidence>
<dbReference type="HAMAP" id="MF_02065">
    <property type="entry name" value="MltG"/>
    <property type="match status" value="1"/>
</dbReference>
<evidence type="ECO:0000313" key="9">
    <source>
        <dbReference type="EMBL" id="TDQ38536.1"/>
    </source>
</evidence>
<feature type="region of interest" description="Disordered" evidence="8">
    <location>
        <begin position="329"/>
        <end position="350"/>
    </location>
</feature>
<accession>A0A4R6TYW6</accession>
<evidence type="ECO:0000256" key="4">
    <source>
        <dbReference type="ARBA" id="ARBA00023136"/>
    </source>
</evidence>
<keyword evidence="1 7" id="KW-1003">Cell membrane</keyword>
<dbReference type="GO" id="GO:0071555">
    <property type="term" value="P:cell wall organization"/>
    <property type="evidence" value="ECO:0007669"/>
    <property type="project" value="UniProtKB-KW"/>
</dbReference>
<feature type="compositionally biased region" description="Basic and acidic residues" evidence="8">
    <location>
        <begin position="329"/>
        <end position="338"/>
    </location>
</feature>
<comment type="caution">
    <text evidence="9">The sequence shown here is derived from an EMBL/GenBank/DDBJ whole genome shotgun (WGS) entry which is preliminary data.</text>
</comment>